<evidence type="ECO:0000313" key="1">
    <source>
        <dbReference type="EMBL" id="MFD1325502.1"/>
    </source>
</evidence>
<organism evidence="1 2">
    <name type="scientific">Micromonospora sonneratiae</name>
    <dbReference type="NCBI Taxonomy" id="1184706"/>
    <lineage>
        <taxon>Bacteria</taxon>
        <taxon>Bacillati</taxon>
        <taxon>Actinomycetota</taxon>
        <taxon>Actinomycetes</taxon>
        <taxon>Micromonosporales</taxon>
        <taxon>Micromonosporaceae</taxon>
        <taxon>Micromonospora</taxon>
    </lineage>
</organism>
<proteinExistence type="predicted"/>
<name>A0ABW3YPW4_9ACTN</name>
<keyword evidence="2" id="KW-1185">Reference proteome</keyword>
<dbReference type="EMBL" id="JBHTMP010000081">
    <property type="protein sequence ID" value="MFD1325502.1"/>
    <property type="molecule type" value="Genomic_DNA"/>
</dbReference>
<accession>A0ABW3YPW4</accession>
<dbReference type="RefSeq" id="WP_377577952.1">
    <property type="nucleotide sequence ID" value="NZ_JBHTMP010000081.1"/>
</dbReference>
<gene>
    <name evidence="1" type="ORF">ACFQ4H_30910</name>
</gene>
<sequence length="186" mass="21041">MALPVARTRDEAHLYMDLHPCPRCGGVNVTWESALTSDEGRPARRYHGVCEGCQTLREFVFRLPERPALPGPGDLVFFGGPEPSELFDAGEWRLLAEVGIREGSAPRSSDPTVNAERRQSFALAVAAFSEMLKFIPEGADEVPESSFWTPHGRAAYDNNPVHFSRNYLERSYQSFQYEMEDRFRDL</sequence>
<comment type="caution">
    <text evidence="1">The sequence shown here is derived from an EMBL/GenBank/DDBJ whole genome shotgun (WGS) entry which is preliminary data.</text>
</comment>
<dbReference type="Proteomes" id="UP001597260">
    <property type="component" value="Unassembled WGS sequence"/>
</dbReference>
<protein>
    <submittedName>
        <fullName evidence="1">Uncharacterized protein</fullName>
    </submittedName>
</protein>
<evidence type="ECO:0000313" key="2">
    <source>
        <dbReference type="Proteomes" id="UP001597260"/>
    </source>
</evidence>
<reference evidence="2" key="1">
    <citation type="journal article" date="2019" name="Int. J. Syst. Evol. Microbiol.">
        <title>The Global Catalogue of Microorganisms (GCM) 10K type strain sequencing project: providing services to taxonomists for standard genome sequencing and annotation.</title>
        <authorList>
            <consortium name="The Broad Institute Genomics Platform"/>
            <consortium name="The Broad Institute Genome Sequencing Center for Infectious Disease"/>
            <person name="Wu L."/>
            <person name="Ma J."/>
        </authorList>
    </citation>
    <scope>NUCLEOTIDE SEQUENCE [LARGE SCALE GENOMIC DNA]</scope>
    <source>
        <strain evidence="2">JCM 31037</strain>
    </source>
</reference>